<reference evidence="2" key="1">
    <citation type="submission" date="2022-08" db="EMBL/GenBank/DDBJ databases">
        <title>Alicyclobacillus dauci DSM2870, complete genome.</title>
        <authorList>
            <person name="Wang Q."/>
            <person name="Cai R."/>
            <person name="Wang Z."/>
        </authorList>
    </citation>
    <scope>NUCLEOTIDE SEQUENCE</scope>
    <source>
        <strain evidence="2">DSM 28700</strain>
    </source>
</reference>
<evidence type="ECO:0000313" key="3">
    <source>
        <dbReference type="Proteomes" id="UP001164803"/>
    </source>
</evidence>
<evidence type="ECO:0000313" key="2">
    <source>
        <dbReference type="EMBL" id="WAH36009.1"/>
    </source>
</evidence>
<evidence type="ECO:0000256" key="1">
    <source>
        <dbReference type="SAM" id="MobiDB-lite"/>
    </source>
</evidence>
<dbReference type="Proteomes" id="UP001164803">
    <property type="component" value="Chromosome"/>
</dbReference>
<accession>A0ABY6YZW8</accession>
<gene>
    <name evidence="2" type="ORF">NZD86_17360</name>
</gene>
<dbReference type="EMBL" id="CP104064">
    <property type="protein sequence ID" value="WAH36009.1"/>
    <property type="molecule type" value="Genomic_DNA"/>
</dbReference>
<keyword evidence="3" id="KW-1185">Reference proteome</keyword>
<protein>
    <submittedName>
        <fullName evidence="2">Uncharacterized protein</fullName>
    </submittedName>
</protein>
<name>A0ABY6YZW8_9BACL</name>
<feature type="compositionally biased region" description="Basic and acidic residues" evidence="1">
    <location>
        <begin position="30"/>
        <end position="50"/>
    </location>
</feature>
<sequence>MNKRGQNPLDVFQLMKRFPQFQRMMTETGRLNERTESSRKKNMSDEEETR</sequence>
<proteinExistence type="predicted"/>
<dbReference type="RefSeq" id="WP_268043306.1">
    <property type="nucleotide sequence ID" value="NZ_CP104064.1"/>
</dbReference>
<organism evidence="2 3">
    <name type="scientific">Alicyclobacillus dauci</name>
    <dbReference type="NCBI Taxonomy" id="1475485"/>
    <lineage>
        <taxon>Bacteria</taxon>
        <taxon>Bacillati</taxon>
        <taxon>Bacillota</taxon>
        <taxon>Bacilli</taxon>
        <taxon>Bacillales</taxon>
        <taxon>Alicyclobacillaceae</taxon>
        <taxon>Alicyclobacillus</taxon>
    </lineage>
</organism>
<feature type="region of interest" description="Disordered" evidence="1">
    <location>
        <begin position="25"/>
        <end position="50"/>
    </location>
</feature>